<gene>
    <name evidence="2" type="ORF">RRG08_029657</name>
</gene>
<evidence type="ECO:0000256" key="1">
    <source>
        <dbReference type="SAM" id="MobiDB-lite"/>
    </source>
</evidence>
<evidence type="ECO:0000313" key="2">
    <source>
        <dbReference type="EMBL" id="KAK3701186.1"/>
    </source>
</evidence>
<feature type="region of interest" description="Disordered" evidence="1">
    <location>
        <begin position="1"/>
        <end position="39"/>
    </location>
</feature>
<keyword evidence="3" id="KW-1185">Reference proteome</keyword>
<comment type="caution">
    <text evidence="2">The sequence shown here is derived from an EMBL/GenBank/DDBJ whole genome shotgun (WGS) entry which is preliminary data.</text>
</comment>
<accession>A0AAE0XPA4</accession>
<dbReference type="EMBL" id="JAWDGP010007897">
    <property type="protein sequence ID" value="KAK3701186.1"/>
    <property type="molecule type" value="Genomic_DNA"/>
</dbReference>
<evidence type="ECO:0000313" key="3">
    <source>
        <dbReference type="Proteomes" id="UP001283361"/>
    </source>
</evidence>
<name>A0AAE0XPA4_9GAST</name>
<proteinExistence type="predicted"/>
<dbReference type="Proteomes" id="UP001283361">
    <property type="component" value="Unassembled WGS sequence"/>
</dbReference>
<feature type="compositionally biased region" description="Polar residues" evidence="1">
    <location>
        <begin position="1"/>
        <end position="10"/>
    </location>
</feature>
<dbReference type="AlphaFoldDB" id="A0AAE0XPA4"/>
<protein>
    <submittedName>
        <fullName evidence="2">Uncharacterized protein</fullName>
    </submittedName>
</protein>
<reference evidence="2" key="1">
    <citation type="journal article" date="2023" name="G3 (Bethesda)">
        <title>A reference genome for the long-term kleptoplast-retaining sea slug Elysia crispata morphotype clarki.</title>
        <authorList>
            <person name="Eastman K.E."/>
            <person name="Pendleton A.L."/>
            <person name="Shaikh M.A."/>
            <person name="Suttiyut T."/>
            <person name="Ogas R."/>
            <person name="Tomko P."/>
            <person name="Gavelis G."/>
            <person name="Widhalm J.R."/>
            <person name="Wisecaver J.H."/>
        </authorList>
    </citation>
    <scope>NUCLEOTIDE SEQUENCE</scope>
    <source>
        <strain evidence="2">ECLA1</strain>
    </source>
</reference>
<organism evidence="2 3">
    <name type="scientific">Elysia crispata</name>
    <name type="common">lettuce slug</name>
    <dbReference type="NCBI Taxonomy" id="231223"/>
    <lineage>
        <taxon>Eukaryota</taxon>
        <taxon>Metazoa</taxon>
        <taxon>Spiralia</taxon>
        <taxon>Lophotrochozoa</taxon>
        <taxon>Mollusca</taxon>
        <taxon>Gastropoda</taxon>
        <taxon>Heterobranchia</taxon>
        <taxon>Euthyneura</taxon>
        <taxon>Panpulmonata</taxon>
        <taxon>Sacoglossa</taxon>
        <taxon>Placobranchoidea</taxon>
        <taxon>Plakobranchidae</taxon>
        <taxon>Elysia</taxon>
    </lineage>
</organism>
<sequence>MLPTVSSKQANHFHIPVKDRNGTKNSAVLPPPDQPGRKQANCRNYVKVARKLKLSNMTWTRLMILTVASTTAKFLTTPSPNRNIRS</sequence>